<evidence type="ECO:0000313" key="1">
    <source>
        <dbReference type="EMBL" id="MCG2613784.1"/>
    </source>
</evidence>
<protein>
    <recommendedName>
        <fullName evidence="3">DUF4251 domain-containing protein</fullName>
    </recommendedName>
</protein>
<dbReference type="EMBL" id="JAKLTR010000003">
    <property type="protein sequence ID" value="MCG2613784.1"/>
    <property type="molecule type" value="Genomic_DNA"/>
</dbReference>
<reference evidence="1" key="1">
    <citation type="submission" date="2022-01" db="EMBL/GenBank/DDBJ databases">
        <authorList>
            <person name="Jo J.-H."/>
            <person name="Im W.-T."/>
        </authorList>
    </citation>
    <scope>NUCLEOTIDE SEQUENCE</scope>
    <source>
        <strain evidence="1">NA20</strain>
    </source>
</reference>
<gene>
    <name evidence="1" type="ORF">LZZ85_05810</name>
</gene>
<comment type="caution">
    <text evidence="1">The sequence shown here is derived from an EMBL/GenBank/DDBJ whole genome shotgun (WGS) entry which is preliminary data.</text>
</comment>
<evidence type="ECO:0008006" key="3">
    <source>
        <dbReference type="Google" id="ProtNLM"/>
    </source>
</evidence>
<organism evidence="1 2">
    <name type="scientific">Terrimonas ginsenosidimutans</name>
    <dbReference type="NCBI Taxonomy" id="2908004"/>
    <lineage>
        <taxon>Bacteria</taxon>
        <taxon>Pseudomonadati</taxon>
        <taxon>Bacteroidota</taxon>
        <taxon>Chitinophagia</taxon>
        <taxon>Chitinophagales</taxon>
        <taxon>Chitinophagaceae</taxon>
        <taxon>Terrimonas</taxon>
    </lineage>
</organism>
<dbReference type="RefSeq" id="WP_237869535.1">
    <property type="nucleotide sequence ID" value="NZ_JAKLTR010000003.1"/>
</dbReference>
<keyword evidence="2" id="KW-1185">Reference proteome</keyword>
<evidence type="ECO:0000313" key="2">
    <source>
        <dbReference type="Proteomes" id="UP001165367"/>
    </source>
</evidence>
<proteinExistence type="predicted"/>
<name>A0ABS9KNB2_9BACT</name>
<sequence length="172" mass="18504">MKNNAILSIVFLFCLETSCSNDSGEANPETAEVENSGSANYLTMKINGAPWVADQEIFGAFHPEGYDDAIMISGSKGASDKSQQAFNINLFKTAGPGSFSIQKGNPDNNVVQLGNLSPENYLYGSMMGFSMKVNVMKASANPVEIEAVFEGQLVGNAGDTLKITEGKFYYRD</sequence>
<dbReference type="Proteomes" id="UP001165367">
    <property type="component" value="Unassembled WGS sequence"/>
</dbReference>
<accession>A0ABS9KNB2</accession>